<evidence type="ECO:0000313" key="2">
    <source>
        <dbReference type="Proteomes" id="UP001219525"/>
    </source>
</evidence>
<name>A0AAD6Y5V3_9AGAR</name>
<reference evidence="1" key="1">
    <citation type="submission" date="2023-03" db="EMBL/GenBank/DDBJ databases">
        <title>Massive genome expansion in bonnet fungi (Mycena s.s.) driven by repeated elements and novel gene families across ecological guilds.</title>
        <authorList>
            <consortium name="Lawrence Berkeley National Laboratory"/>
            <person name="Harder C.B."/>
            <person name="Miyauchi S."/>
            <person name="Viragh M."/>
            <person name="Kuo A."/>
            <person name="Thoen E."/>
            <person name="Andreopoulos B."/>
            <person name="Lu D."/>
            <person name="Skrede I."/>
            <person name="Drula E."/>
            <person name="Henrissat B."/>
            <person name="Morin E."/>
            <person name="Kohler A."/>
            <person name="Barry K."/>
            <person name="LaButti K."/>
            <person name="Morin E."/>
            <person name="Salamov A."/>
            <person name="Lipzen A."/>
            <person name="Mereny Z."/>
            <person name="Hegedus B."/>
            <person name="Baldrian P."/>
            <person name="Stursova M."/>
            <person name="Weitz H."/>
            <person name="Taylor A."/>
            <person name="Grigoriev I.V."/>
            <person name="Nagy L.G."/>
            <person name="Martin F."/>
            <person name="Kauserud H."/>
        </authorList>
    </citation>
    <scope>NUCLEOTIDE SEQUENCE</scope>
    <source>
        <strain evidence="1">9144</strain>
    </source>
</reference>
<protein>
    <submittedName>
        <fullName evidence="1">Uncharacterized protein</fullName>
    </submittedName>
</protein>
<accession>A0AAD6Y5V3</accession>
<dbReference type="AlphaFoldDB" id="A0AAD6Y5V3"/>
<gene>
    <name evidence="1" type="ORF">GGX14DRAFT_676836</name>
</gene>
<keyword evidence="2" id="KW-1185">Reference proteome</keyword>
<dbReference type="Proteomes" id="UP001219525">
    <property type="component" value="Unassembled WGS sequence"/>
</dbReference>
<organism evidence="1 2">
    <name type="scientific">Mycena pura</name>
    <dbReference type="NCBI Taxonomy" id="153505"/>
    <lineage>
        <taxon>Eukaryota</taxon>
        <taxon>Fungi</taxon>
        <taxon>Dikarya</taxon>
        <taxon>Basidiomycota</taxon>
        <taxon>Agaricomycotina</taxon>
        <taxon>Agaricomycetes</taxon>
        <taxon>Agaricomycetidae</taxon>
        <taxon>Agaricales</taxon>
        <taxon>Marasmiineae</taxon>
        <taxon>Mycenaceae</taxon>
        <taxon>Mycena</taxon>
    </lineage>
</organism>
<dbReference type="EMBL" id="JARJCW010000090">
    <property type="protein sequence ID" value="KAJ7195506.1"/>
    <property type="molecule type" value="Genomic_DNA"/>
</dbReference>
<proteinExistence type="predicted"/>
<sequence length="362" mass="40818">MSSLYSVTSSNQPYAFNPNDKAVLATRQPVLHLQNRNSQGGNFRKRTGQAAHCIGASESTASGVLGPVLGIVSRTGPDPDVALGVRNALVNGLWRTYYELKKFLVCPTCHLELAKKEIVLCPPLKILPAIRDDFDPRVTTMQAFLEKVYTKDFPKLRFLYHFGLCGTQRRLDPWLCARGTLSTYTMSNFCLHNATPKRTMMQEHTYGSDIFDLADSTAPHIWRFLCLKPENVMAVAASYDEPGAPERRDAGAIFNVLGNIIPGNEHVPGDRLDVRDERILKSNEIVREWLGKYEITLVEVRMNHVLHSIMNVFEAVYYWDRTRRANSGVQYQFKSVRFLQVLDPRGGFPRNTPSGLGGHYRG</sequence>
<evidence type="ECO:0000313" key="1">
    <source>
        <dbReference type="EMBL" id="KAJ7195506.1"/>
    </source>
</evidence>
<comment type="caution">
    <text evidence="1">The sequence shown here is derived from an EMBL/GenBank/DDBJ whole genome shotgun (WGS) entry which is preliminary data.</text>
</comment>